<sequence>MLGHEDAVLAHTDEDAGDVDTDDVDADEVDADEVDADEVDADEVDADEVDADEVDNENVVSDEVDASDVTSDELDEVVEEEIDADDINVTNSLVELLVVLLDGSETVEEIFEVGSLVVEELLLLAIDAVVKLAEPVDVLIGAKLESPSVLVYVITSVAVWMTVIVRTSAEEPVPTVYVSVVVLLDVSVD</sequence>
<reference evidence="2" key="1">
    <citation type="submission" date="2023-08" db="EMBL/GenBank/DDBJ databases">
        <title>Black Yeasts Isolated from many extreme environments.</title>
        <authorList>
            <person name="Coleine C."/>
            <person name="Stajich J.E."/>
            <person name="Selbmann L."/>
        </authorList>
    </citation>
    <scope>NUCLEOTIDE SEQUENCE</scope>
    <source>
        <strain evidence="2">CCFEE 5810</strain>
    </source>
</reference>
<evidence type="ECO:0000313" key="2">
    <source>
        <dbReference type="EMBL" id="KAK5690183.1"/>
    </source>
</evidence>
<accession>A0AAN7W1Y0</accession>
<feature type="region of interest" description="Disordered" evidence="1">
    <location>
        <begin position="1"/>
        <end position="55"/>
    </location>
</feature>
<evidence type="ECO:0000313" key="3">
    <source>
        <dbReference type="Proteomes" id="UP001310594"/>
    </source>
</evidence>
<dbReference type="EMBL" id="JAVRQU010000026">
    <property type="protein sequence ID" value="KAK5690183.1"/>
    <property type="molecule type" value="Genomic_DNA"/>
</dbReference>
<evidence type="ECO:0000256" key="1">
    <source>
        <dbReference type="SAM" id="MobiDB-lite"/>
    </source>
</evidence>
<proteinExistence type="predicted"/>
<feature type="compositionally biased region" description="Basic and acidic residues" evidence="1">
    <location>
        <begin position="1"/>
        <end position="14"/>
    </location>
</feature>
<dbReference type="AlphaFoldDB" id="A0AAN7W1Y0"/>
<name>A0AAN7W1Y0_9PEZI</name>
<protein>
    <submittedName>
        <fullName evidence="2">Uncharacterized protein</fullName>
    </submittedName>
</protein>
<organism evidence="2 3">
    <name type="scientific">Elasticomyces elasticus</name>
    <dbReference type="NCBI Taxonomy" id="574655"/>
    <lineage>
        <taxon>Eukaryota</taxon>
        <taxon>Fungi</taxon>
        <taxon>Dikarya</taxon>
        <taxon>Ascomycota</taxon>
        <taxon>Pezizomycotina</taxon>
        <taxon>Dothideomycetes</taxon>
        <taxon>Dothideomycetidae</taxon>
        <taxon>Mycosphaerellales</taxon>
        <taxon>Teratosphaeriaceae</taxon>
        <taxon>Elasticomyces</taxon>
    </lineage>
</organism>
<feature type="compositionally biased region" description="Acidic residues" evidence="1">
    <location>
        <begin position="15"/>
        <end position="55"/>
    </location>
</feature>
<dbReference type="Proteomes" id="UP001310594">
    <property type="component" value="Unassembled WGS sequence"/>
</dbReference>
<comment type="caution">
    <text evidence="2">The sequence shown here is derived from an EMBL/GenBank/DDBJ whole genome shotgun (WGS) entry which is preliminary data.</text>
</comment>
<gene>
    <name evidence="2" type="ORF">LTR97_012371</name>
</gene>